<name>A0ABR1H332_9HYPO</name>
<evidence type="ECO:0000313" key="1">
    <source>
        <dbReference type="EMBL" id="KAK7415446.1"/>
    </source>
</evidence>
<organism evidence="1 2">
    <name type="scientific">Neonectria punicea</name>
    <dbReference type="NCBI Taxonomy" id="979145"/>
    <lineage>
        <taxon>Eukaryota</taxon>
        <taxon>Fungi</taxon>
        <taxon>Dikarya</taxon>
        <taxon>Ascomycota</taxon>
        <taxon>Pezizomycotina</taxon>
        <taxon>Sordariomycetes</taxon>
        <taxon>Hypocreomycetidae</taxon>
        <taxon>Hypocreales</taxon>
        <taxon>Nectriaceae</taxon>
        <taxon>Neonectria</taxon>
    </lineage>
</organism>
<evidence type="ECO:0000313" key="2">
    <source>
        <dbReference type="Proteomes" id="UP001498476"/>
    </source>
</evidence>
<evidence type="ECO:0008006" key="3">
    <source>
        <dbReference type="Google" id="ProtNLM"/>
    </source>
</evidence>
<dbReference type="Proteomes" id="UP001498476">
    <property type="component" value="Unassembled WGS sequence"/>
</dbReference>
<protein>
    <recommendedName>
        <fullName evidence="3">Heterokaryon incompatibility domain-containing protein</fullName>
    </recommendedName>
</protein>
<dbReference type="PANTHER" id="PTHR33112:SF13">
    <property type="entry name" value="HETEROKARYON INCOMPATIBILITY DOMAIN-CONTAINING PROTEIN"/>
    <property type="match status" value="1"/>
</dbReference>
<dbReference type="PANTHER" id="PTHR33112">
    <property type="entry name" value="DOMAIN PROTEIN, PUTATIVE-RELATED"/>
    <property type="match status" value="1"/>
</dbReference>
<keyword evidence="2" id="KW-1185">Reference proteome</keyword>
<comment type="caution">
    <text evidence="1">The sequence shown here is derived from an EMBL/GenBank/DDBJ whole genome shotgun (WGS) entry which is preliminary data.</text>
</comment>
<accession>A0ABR1H332</accession>
<dbReference type="EMBL" id="JAZAVJ010000083">
    <property type="protein sequence ID" value="KAK7415446.1"/>
    <property type="molecule type" value="Genomic_DNA"/>
</dbReference>
<sequence>MGGFGRHYNNWEREDLEPSKRLTEEGSYLLRRGWVLQETLLPRRVLHFLPDEATWRCPSASRCECNLRPHDKVAHVPLDLEEPREINTKDLKKFWKEIVEQYTRRQLTFPSDRLVAVTGVASRAHSVSPNVDYYAGLWSDALPSTLLWVVYRAVELERHSLYASDRIKPCIAPTWSWASITGHATFLFWQRNYGRGKFANSPPDLTDICISCTPSGQNKYGNVSDARLTAVGYLCKVHVWLVRGSRWHYPFKMEAQERDGKVAKSQGLVYPDIDEFLESLQATGERGTILTVVSVYESRIFLVLREISKKDWVFERVAVLWCEERDAVVLPEWGDSQRFTLV</sequence>
<reference evidence="1 2" key="1">
    <citation type="journal article" date="2025" name="Microbiol. Resour. Announc.">
        <title>Draft genome sequences for Neonectria magnoliae and Neonectria punicea, canker pathogens of Liriodendron tulipifera and Acer saccharum in West Virginia.</title>
        <authorList>
            <person name="Petronek H.M."/>
            <person name="Kasson M.T."/>
            <person name="Metheny A.M."/>
            <person name="Stauder C.M."/>
            <person name="Lovett B."/>
            <person name="Lynch S.C."/>
            <person name="Garnas J.R."/>
            <person name="Kasson L.R."/>
            <person name="Stajich J.E."/>
        </authorList>
    </citation>
    <scope>NUCLEOTIDE SEQUENCE [LARGE SCALE GENOMIC DNA]</scope>
    <source>
        <strain evidence="1 2">NRRL 64653</strain>
    </source>
</reference>
<proteinExistence type="predicted"/>
<gene>
    <name evidence="1" type="ORF">QQX98_005897</name>
</gene>